<feature type="non-terminal residue" evidence="2">
    <location>
        <position position="1"/>
    </location>
</feature>
<evidence type="ECO:0000256" key="1">
    <source>
        <dbReference type="SAM" id="MobiDB-lite"/>
    </source>
</evidence>
<protein>
    <submittedName>
        <fullName evidence="2">Uncharacterized protein</fullName>
    </submittedName>
</protein>
<comment type="caution">
    <text evidence="2">The sequence shown here is derived from an EMBL/GenBank/DDBJ whole genome shotgun (WGS) entry which is preliminary data.</text>
</comment>
<reference evidence="2 3" key="1">
    <citation type="journal article" date="2021" name="BMC Genomics">
        <title>Datura genome reveals duplications of psychoactive alkaloid biosynthetic genes and high mutation rate following tissue culture.</title>
        <authorList>
            <person name="Rajewski A."/>
            <person name="Carter-House D."/>
            <person name="Stajich J."/>
            <person name="Litt A."/>
        </authorList>
    </citation>
    <scope>NUCLEOTIDE SEQUENCE [LARGE SCALE GENOMIC DNA]</scope>
    <source>
        <strain evidence="2">AR-01</strain>
    </source>
</reference>
<keyword evidence="3" id="KW-1185">Reference proteome</keyword>
<proteinExistence type="predicted"/>
<gene>
    <name evidence="2" type="ORF">HAX54_011761</name>
</gene>
<dbReference type="Proteomes" id="UP000823775">
    <property type="component" value="Unassembled WGS sequence"/>
</dbReference>
<organism evidence="2 3">
    <name type="scientific">Datura stramonium</name>
    <name type="common">Jimsonweed</name>
    <name type="synonym">Common thornapple</name>
    <dbReference type="NCBI Taxonomy" id="4076"/>
    <lineage>
        <taxon>Eukaryota</taxon>
        <taxon>Viridiplantae</taxon>
        <taxon>Streptophyta</taxon>
        <taxon>Embryophyta</taxon>
        <taxon>Tracheophyta</taxon>
        <taxon>Spermatophyta</taxon>
        <taxon>Magnoliopsida</taxon>
        <taxon>eudicotyledons</taxon>
        <taxon>Gunneridae</taxon>
        <taxon>Pentapetalae</taxon>
        <taxon>asterids</taxon>
        <taxon>lamiids</taxon>
        <taxon>Solanales</taxon>
        <taxon>Solanaceae</taxon>
        <taxon>Solanoideae</taxon>
        <taxon>Datureae</taxon>
        <taxon>Datura</taxon>
    </lineage>
</organism>
<dbReference type="EMBL" id="JACEIK010001672">
    <property type="protein sequence ID" value="MCD7471360.1"/>
    <property type="molecule type" value="Genomic_DNA"/>
</dbReference>
<name>A0ABS8TKB8_DATST</name>
<feature type="region of interest" description="Disordered" evidence="1">
    <location>
        <begin position="85"/>
        <end position="106"/>
    </location>
</feature>
<feature type="compositionally biased region" description="Low complexity" evidence="1">
    <location>
        <begin position="8"/>
        <end position="29"/>
    </location>
</feature>
<sequence>ATGGSNKTGATGTRSRSGTRPGVRRPSSPCYSRRKVPYLSVLQQARNSLFMCIGMCDAVPLRRIGRGDTTSLVQRPKMDLLLQLGKGTPSPNSNSSRNKENINLLL</sequence>
<accession>A0ABS8TKB8</accession>
<feature type="region of interest" description="Disordered" evidence="1">
    <location>
        <begin position="1"/>
        <end position="31"/>
    </location>
</feature>
<evidence type="ECO:0000313" key="3">
    <source>
        <dbReference type="Proteomes" id="UP000823775"/>
    </source>
</evidence>
<evidence type="ECO:0000313" key="2">
    <source>
        <dbReference type="EMBL" id="MCD7471360.1"/>
    </source>
</evidence>